<accession>A0A2U0U4U4</accession>
<keyword evidence="2" id="KW-1185">Reference proteome</keyword>
<evidence type="ECO:0000313" key="2">
    <source>
        <dbReference type="Proteomes" id="UP000245870"/>
    </source>
</evidence>
<dbReference type="RefSeq" id="WP_116616917.1">
    <property type="nucleotide sequence ID" value="NZ_QENY01000015.1"/>
</dbReference>
<dbReference type="AlphaFoldDB" id="A0A2U0U4U4"/>
<evidence type="ECO:0000313" key="1">
    <source>
        <dbReference type="EMBL" id="PVX51716.1"/>
    </source>
</evidence>
<name>A0A2U0U4U4_9BACT</name>
<comment type="caution">
    <text evidence="1">The sequence shown here is derived from an EMBL/GenBank/DDBJ whole genome shotgun (WGS) entry which is preliminary data.</text>
</comment>
<dbReference type="Pfam" id="PF24741">
    <property type="entry name" value="AlkZ-rel"/>
    <property type="match status" value="1"/>
</dbReference>
<proteinExistence type="predicted"/>
<protein>
    <submittedName>
        <fullName evidence="1">Uncharacterized protein</fullName>
    </submittedName>
</protein>
<dbReference type="OrthoDB" id="1067148at2"/>
<dbReference type="InterPro" id="IPR056298">
    <property type="entry name" value="AlkZ-rel"/>
</dbReference>
<sequence>MNHPDIYSPTGLTDFIHEVGFLPLLDSGISSYSAEEIVDDDCRYVVFPDGGWDWPLWKWKGQIVTEGDTVYGKFFNRKAGFIAKEWWADFCNYRRSKFPLPAEGTIEDAILTTLRMNESLITRELRSACGFEGKGMRSKFDSYITRLQMATYIVVENFVYPTDKHGKEYGWGWSLLSTPEALYGREACRCDCTPEESYLRLLNHFKSLLPEAADKQINKLIG</sequence>
<reference evidence="1 2" key="1">
    <citation type="submission" date="2018-05" db="EMBL/GenBank/DDBJ databases">
        <title>Genomic Encyclopedia of Type Strains, Phase IV (KMG-IV): sequencing the most valuable type-strain genomes for metagenomic binning, comparative biology and taxonomic classification.</title>
        <authorList>
            <person name="Goeker M."/>
        </authorList>
    </citation>
    <scope>NUCLEOTIDE SEQUENCE [LARGE SCALE GENOMIC DNA]</scope>
    <source>
        <strain evidence="1 2">DSM 100333</strain>
    </source>
</reference>
<gene>
    <name evidence="1" type="ORF">C7379_11568</name>
</gene>
<dbReference type="Proteomes" id="UP000245870">
    <property type="component" value="Unassembled WGS sequence"/>
</dbReference>
<dbReference type="EMBL" id="QENY01000015">
    <property type="protein sequence ID" value="PVX51716.1"/>
    <property type="molecule type" value="Genomic_DNA"/>
</dbReference>
<organism evidence="1 2">
    <name type="scientific">Hallella colorans</name>
    <dbReference type="NCBI Taxonomy" id="1703337"/>
    <lineage>
        <taxon>Bacteria</taxon>
        <taxon>Pseudomonadati</taxon>
        <taxon>Bacteroidota</taxon>
        <taxon>Bacteroidia</taxon>
        <taxon>Bacteroidales</taxon>
        <taxon>Prevotellaceae</taxon>
        <taxon>Hallella</taxon>
    </lineage>
</organism>